<evidence type="ECO:0000313" key="2">
    <source>
        <dbReference type="EMBL" id="MBB4841482.1"/>
    </source>
</evidence>
<dbReference type="AlphaFoldDB" id="A0A7W7K683"/>
<reference evidence="2 3" key="1">
    <citation type="submission" date="2020-08" db="EMBL/GenBank/DDBJ databases">
        <title>Functional genomics of gut bacteria from endangered species of beetles.</title>
        <authorList>
            <person name="Carlos-Shanley C."/>
        </authorList>
    </citation>
    <scope>NUCLEOTIDE SEQUENCE [LARGE SCALE GENOMIC DNA]</scope>
    <source>
        <strain evidence="2 3">S00224</strain>
    </source>
</reference>
<keyword evidence="3" id="KW-1185">Reference proteome</keyword>
<organism evidence="2 3">
    <name type="scientific">Sphingomonas kyeonggiensis</name>
    <dbReference type="NCBI Taxonomy" id="1268553"/>
    <lineage>
        <taxon>Bacteria</taxon>
        <taxon>Pseudomonadati</taxon>
        <taxon>Pseudomonadota</taxon>
        <taxon>Alphaproteobacteria</taxon>
        <taxon>Sphingomonadales</taxon>
        <taxon>Sphingomonadaceae</taxon>
        <taxon>Sphingomonas</taxon>
    </lineage>
</organism>
<evidence type="ECO:0000313" key="3">
    <source>
        <dbReference type="Proteomes" id="UP000575241"/>
    </source>
</evidence>
<dbReference type="Proteomes" id="UP000575241">
    <property type="component" value="Unassembled WGS sequence"/>
</dbReference>
<name>A0A7W7K683_9SPHN</name>
<proteinExistence type="predicted"/>
<dbReference type="RefSeq" id="WP_184171403.1">
    <property type="nucleotide sequence ID" value="NZ_JACHLN010000006.1"/>
</dbReference>
<accession>A0A7W7K683</accession>
<dbReference type="EMBL" id="JACHLN010000006">
    <property type="protein sequence ID" value="MBB4841482.1"/>
    <property type="molecule type" value="Genomic_DNA"/>
</dbReference>
<feature type="region of interest" description="Disordered" evidence="1">
    <location>
        <begin position="146"/>
        <end position="168"/>
    </location>
</feature>
<protein>
    <submittedName>
        <fullName evidence="2">Uncharacterized protein</fullName>
    </submittedName>
</protein>
<comment type="caution">
    <text evidence="2">The sequence shown here is derived from an EMBL/GenBank/DDBJ whole genome shotgun (WGS) entry which is preliminary data.</text>
</comment>
<gene>
    <name evidence="2" type="ORF">HNP52_004586</name>
</gene>
<evidence type="ECO:0000256" key="1">
    <source>
        <dbReference type="SAM" id="MobiDB-lite"/>
    </source>
</evidence>
<sequence>MPLVIVYLSDKEIVMQSAEETKNAHSGLFVYVIPPIDLWFGWKNLAKVRADGHFPEEGISSIRHSQRKKSWRKETDRLFFEGRKWAQQNLEYAGDIERGPFLSFLPGKEEIIPLVAWESADRELVFVASPVPLPHLDELQQEVAEIRAAPPARKDNGPFGRSPFSREE</sequence>